<evidence type="ECO:0000313" key="5">
    <source>
        <dbReference type="Ensembl" id="ENSEBUP00000013744.1"/>
    </source>
</evidence>
<dbReference type="Gene3D" id="3.30.1360.120">
    <property type="entry name" value="Probable tRNA modification gtpase trme, domain 1"/>
    <property type="match status" value="2"/>
</dbReference>
<organism evidence="5 6">
    <name type="scientific">Eptatretus burgeri</name>
    <name type="common">Inshore hagfish</name>
    <dbReference type="NCBI Taxonomy" id="7764"/>
    <lineage>
        <taxon>Eukaryota</taxon>
        <taxon>Metazoa</taxon>
        <taxon>Chordata</taxon>
        <taxon>Craniata</taxon>
        <taxon>Vertebrata</taxon>
        <taxon>Cyclostomata</taxon>
        <taxon>Myxini</taxon>
        <taxon>Myxiniformes</taxon>
        <taxon>Myxinidae</taxon>
        <taxon>Eptatretinae</taxon>
        <taxon>Eptatretus</taxon>
    </lineage>
</organism>
<dbReference type="Proteomes" id="UP000694388">
    <property type="component" value="Unplaced"/>
</dbReference>
<sequence>MIGRSLLRGLRAHRPSASSFNGFGFNMSPASASRAPLRRLHCYRLTHRTVLRAQGPDTEAFLNGLFTNDLGPLFVDEDARPSAIYSHCLSVQGRVIHDIIVYRLQADEPAVLIECDTGMAQSLHEHLCTYRLRRRISLTAPKEGQKLSVWAVVPAPLQTERPSLEVPVLACTNDPRTEYLGLRLIMNADVPVTELLVGSTERPVLQYEQFRYQLGVPEGPRDLPSGVALPLESNLELLNGVSFSKGCYLGQELTARTHHTGVIRKRLLPVTLDPSPLDEVVLDGTEVLSEDGRRAGRLRSHVGSFGLALLRLSQVRRGLRLQAHSNFPAFSLSAQQPPWWPQNQQLFLDEAGQNK</sequence>
<dbReference type="GO" id="GO:0005759">
    <property type="term" value="C:mitochondrial matrix"/>
    <property type="evidence" value="ECO:0007669"/>
    <property type="project" value="TreeGrafter"/>
</dbReference>
<reference evidence="5" key="2">
    <citation type="submission" date="2025-09" db="UniProtKB">
        <authorList>
            <consortium name="Ensembl"/>
        </authorList>
    </citation>
    <scope>IDENTIFICATION</scope>
</reference>
<dbReference type="GeneTree" id="ENSGT00390000006465"/>
<keyword evidence="3" id="KW-0496">Mitochondrion</keyword>
<reference evidence="5" key="1">
    <citation type="submission" date="2025-08" db="UniProtKB">
        <authorList>
            <consortium name="Ensembl"/>
        </authorList>
    </citation>
    <scope>IDENTIFICATION</scope>
</reference>
<dbReference type="InterPro" id="IPR027266">
    <property type="entry name" value="TrmE/GcvT-like"/>
</dbReference>
<protein>
    <submittedName>
        <fullName evidence="5">Iron-sulfur cluster assembly factor IBA57</fullName>
    </submittedName>
</protein>
<evidence type="ECO:0000259" key="4">
    <source>
        <dbReference type="Pfam" id="PF25455"/>
    </source>
</evidence>
<evidence type="ECO:0000256" key="1">
    <source>
        <dbReference type="ARBA" id="ARBA00004173"/>
    </source>
</evidence>
<dbReference type="AlphaFoldDB" id="A0A8C4QDB6"/>
<feature type="domain" description="CAF17 C-terminal" evidence="4">
    <location>
        <begin position="264"/>
        <end position="342"/>
    </location>
</feature>
<dbReference type="InterPro" id="IPR017703">
    <property type="entry name" value="YgfZ/GCV_T_CS"/>
</dbReference>
<name>A0A8C4QDB6_EPTBU</name>
<dbReference type="InterPro" id="IPR057460">
    <property type="entry name" value="CAF17_C"/>
</dbReference>
<dbReference type="Pfam" id="PF25455">
    <property type="entry name" value="Beta-barrel_CAF17_C"/>
    <property type="match status" value="1"/>
</dbReference>
<dbReference type="SUPFAM" id="SSF103025">
    <property type="entry name" value="Folate-binding domain"/>
    <property type="match status" value="1"/>
</dbReference>
<evidence type="ECO:0000313" key="6">
    <source>
        <dbReference type="Proteomes" id="UP000694388"/>
    </source>
</evidence>
<evidence type="ECO:0000256" key="3">
    <source>
        <dbReference type="ARBA" id="ARBA00023128"/>
    </source>
</evidence>
<dbReference type="Ensembl" id="ENSEBUT00000014320.1">
    <property type="protein sequence ID" value="ENSEBUP00000013744.1"/>
    <property type="gene ID" value="ENSEBUG00000008671.1"/>
</dbReference>
<dbReference type="PANTHER" id="PTHR22602:SF0">
    <property type="entry name" value="TRANSFERASE CAF17, MITOCHONDRIAL-RELATED"/>
    <property type="match status" value="1"/>
</dbReference>
<dbReference type="GO" id="GO:0016226">
    <property type="term" value="P:iron-sulfur cluster assembly"/>
    <property type="evidence" value="ECO:0007669"/>
    <property type="project" value="TreeGrafter"/>
</dbReference>
<keyword evidence="6" id="KW-1185">Reference proteome</keyword>
<dbReference type="OMA" id="MDRLHGV"/>
<comment type="subcellular location">
    <subcellularLocation>
        <location evidence="1">Mitochondrion</location>
    </subcellularLocation>
</comment>
<keyword evidence="2" id="KW-0809">Transit peptide</keyword>
<proteinExistence type="predicted"/>
<dbReference type="PANTHER" id="PTHR22602">
    <property type="entry name" value="TRANSFERASE CAF17, MITOCHONDRIAL-RELATED"/>
    <property type="match status" value="1"/>
</dbReference>
<evidence type="ECO:0000256" key="2">
    <source>
        <dbReference type="ARBA" id="ARBA00022946"/>
    </source>
</evidence>
<dbReference type="InterPro" id="IPR045179">
    <property type="entry name" value="YgfZ/GcvT"/>
</dbReference>
<dbReference type="NCBIfam" id="TIGR03317">
    <property type="entry name" value="ygfZ_signature"/>
    <property type="match status" value="1"/>
</dbReference>
<accession>A0A8C4QDB6</accession>